<feature type="region of interest" description="Disordered" evidence="1">
    <location>
        <begin position="82"/>
        <end position="101"/>
    </location>
</feature>
<dbReference type="OrthoDB" id="1042696at2"/>
<gene>
    <name evidence="2" type="ORF">BCF58_1021</name>
</gene>
<evidence type="ECO:0000313" key="2">
    <source>
        <dbReference type="EMBL" id="RKT01796.1"/>
    </source>
</evidence>
<accession>A0A495SNZ8</accession>
<keyword evidence="3" id="KW-1185">Reference proteome</keyword>
<proteinExistence type="predicted"/>
<dbReference type="AlphaFoldDB" id="A0A495SNZ8"/>
<name>A0A495SNZ8_9FLAO</name>
<organism evidence="2 3">
    <name type="scientific">Chryseobacterium defluvii</name>
    <dbReference type="NCBI Taxonomy" id="160396"/>
    <lineage>
        <taxon>Bacteria</taxon>
        <taxon>Pseudomonadati</taxon>
        <taxon>Bacteroidota</taxon>
        <taxon>Flavobacteriia</taxon>
        <taxon>Flavobacteriales</taxon>
        <taxon>Weeksellaceae</taxon>
        <taxon>Chryseobacterium group</taxon>
        <taxon>Chryseobacterium</taxon>
    </lineage>
</organism>
<evidence type="ECO:0000256" key="1">
    <source>
        <dbReference type="SAM" id="MobiDB-lite"/>
    </source>
</evidence>
<comment type="caution">
    <text evidence="2">The sequence shown here is derived from an EMBL/GenBank/DDBJ whole genome shotgun (WGS) entry which is preliminary data.</text>
</comment>
<dbReference type="Proteomes" id="UP000272428">
    <property type="component" value="Unassembled WGS sequence"/>
</dbReference>
<evidence type="ECO:0008006" key="4">
    <source>
        <dbReference type="Google" id="ProtNLM"/>
    </source>
</evidence>
<reference evidence="2 3" key="1">
    <citation type="submission" date="2018-10" db="EMBL/GenBank/DDBJ databases">
        <title>Genomic Encyclopedia of Archaeal and Bacterial Type Strains, Phase II (KMG-II): from individual species to whole genera.</title>
        <authorList>
            <person name="Goeker M."/>
        </authorList>
    </citation>
    <scope>NUCLEOTIDE SEQUENCE [LARGE SCALE GENOMIC DNA]</scope>
    <source>
        <strain evidence="2 3">DSM 14219</strain>
    </source>
</reference>
<feature type="compositionally biased region" description="Basic and acidic residues" evidence="1">
    <location>
        <begin position="82"/>
        <end position="96"/>
    </location>
</feature>
<dbReference type="EMBL" id="RBXB01000001">
    <property type="protein sequence ID" value="RKT01796.1"/>
    <property type="molecule type" value="Genomic_DNA"/>
</dbReference>
<protein>
    <recommendedName>
        <fullName evidence="4">Conjugal transfer protein TraD</fullName>
    </recommendedName>
</protein>
<evidence type="ECO:0000313" key="3">
    <source>
        <dbReference type="Proteomes" id="UP000272428"/>
    </source>
</evidence>
<sequence length="209" mass="23063">MEILILSCLVIIIVLLIDSKINQKADTSTHLPVNEKRTNCKDIIGATKSDYSQFQTNDALKEQIAKSVSSTPTFEIETDQKMSELKEKASGSKENVESELNAEEEEAIWSDQDFSEDDIGFTTGVTLDELSTVGAILQNEDPEPALEKKAVEIVRKIQGTELLSLLEQQIEGASKRIAVLLDKSHTENSDSGPPLSKSNFNDFDIGQFV</sequence>
<feature type="region of interest" description="Disordered" evidence="1">
    <location>
        <begin position="184"/>
        <end position="209"/>
    </location>
</feature>
<dbReference type="RefSeq" id="WP_121460679.1">
    <property type="nucleotide sequence ID" value="NZ_RBXB01000001.1"/>
</dbReference>